<evidence type="ECO:0000313" key="13">
    <source>
        <dbReference type="Proteomes" id="UP000596742"/>
    </source>
</evidence>
<evidence type="ECO:0000256" key="2">
    <source>
        <dbReference type="ARBA" id="ARBA00022475"/>
    </source>
</evidence>
<feature type="transmembrane region" description="Helical" evidence="10">
    <location>
        <begin position="38"/>
        <end position="58"/>
    </location>
</feature>
<dbReference type="PANTHER" id="PTHR24228:SF75">
    <property type="entry name" value="G-PROTEIN COUPLED RECEPTORS FAMILY 1 PROFILE DOMAIN-CONTAINING PROTEIN"/>
    <property type="match status" value="1"/>
</dbReference>
<comment type="subcellular location">
    <subcellularLocation>
        <location evidence="1">Cell membrane</location>
        <topology evidence="1">Multi-pass membrane protein</topology>
    </subcellularLocation>
</comment>
<feature type="transmembrane region" description="Helical" evidence="10">
    <location>
        <begin position="123"/>
        <end position="146"/>
    </location>
</feature>
<evidence type="ECO:0000256" key="5">
    <source>
        <dbReference type="ARBA" id="ARBA00023040"/>
    </source>
</evidence>
<keyword evidence="3 10" id="KW-0812">Transmembrane</keyword>
<keyword evidence="8" id="KW-0807">Transducer</keyword>
<dbReference type="PRINTS" id="PR00237">
    <property type="entry name" value="GPCRRHODOPSN"/>
</dbReference>
<dbReference type="CDD" id="cd00637">
    <property type="entry name" value="7tm_classA_rhodopsin-like"/>
    <property type="match status" value="1"/>
</dbReference>
<dbReference type="GO" id="GO:0004930">
    <property type="term" value="F:G protein-coupled receptor activity"/>
    <property type="evidence" value="ECO:0007669"/>
    <property type="project" value="UniProtKB-KW"/>
</dbReference>
<dbReference type="Gene3D" id="1.20.1070.10">
    <property type="entry name" value="Rhodopsin 7-helix transmembrane proteins"/>
    <property type="match status" value="1"/>
</dbReference>
<evidence type="ECO:0000256" key="3">
    <source>
        <dbReference type="ARBA" id="ARBA00022692"/>
    </source>
</evidence>
<comment type="caution">
    <text evidence="12">The sequence shown here is derived from an EMBL/GenBank/DDBJ whole genome shotgun (WGS) entry which is preliminary data.</text>
</comment>
<evidence type="ECO:0000256" key="7">
    <source>
        <dbReference type="ARBA" id="ARBA00023170"/>
    </source>
</evidence>
<dbReference type="InterPro" id="IPR000276">
    <property type="entry name" value="GPCR_Rhodpsn"/>
</dbReference>
<evidence type="ECO:0000256" key="10">
    <source>
        <dbReference type="SAM" id="Phobius"/>
    </source>
</evidence>
<feature type="region of interest" description="Disordered" evidence="9">
    <location>
        <begin position="184"/>
        <end position="213"/>
    </location>
</feature>
<feature type="domain" description="G-protein coupled receptors family 1 profile" evidence="11">
    <location>
        <begin position="1"/>
        <end position="143"/>
    </location>
</feature>
<dbReference type="SUPFAM" id="SSF81321">
    <property type="entry name" value="Family A G protein-coupled receptor-like"/>
    <property type="match status" value="1"/>
</dbReference>
<keyword evidence="4 10" id="KW-1133">Transmembrane helix</keyword>
<keyword evidence="6 10" id="KW-0472">Membrane</keyword>
<dbReference type="OrthoDB" id="10044919at2759"/>
<dbReference type="AlphaFoldDB" id="A0A8B6EEL8"/>
<dbReference type="PANTHER" id="PTHR24228">
    <property type="entry name" value="B2 BRADYKININ RECEPTOR/ANGIOTENSIN II RECEPTOR"/>
    <property type="match status" value="1"/>
</dbReference>
<keyword evidence="5" id="KW-0297">G-protein coupled receptor</keyword>
<evidence type="ECO:0000313" key="12">
    <source>
        <dbReference type="EMBL" id="VDI32427.1"/>
    </source>
</evidence>
<keyword evidence="7 12" id="KW-0675">Receptor</keyword>
<dbReference type="Pfam" id="PF00001">
    <property type="entry name" value="7tm_1"/>
    <property type="match status" value="1"/>
</dbReference>
<name>A0A8B6EEL8_MYTGA</name>
<evidence type="ECO:0000256" key="6">
    <source>
        <dbReference type="ARBA" id="ARBA00023136"/>
    </source>
</evidence>
<accession>A0A8B6EEL8</accession>
<dbReference type="Proteomes" id="UP000596742">
    <property type="component" value="Unassembled WGS sequence"/>
</dbReference>
<evidence type="ECO:0000256" key="1">
    <source>
        <dbReference type="ARBA" id="ARBA00004651"/>
    </source>
</evidence>
<sequence length="213" mass="25246">MIDLPNYLRWGGHTFDYKTMSCVFDRNFLPYTMFLSTLIYWIPLSLVFYCYVSIYLYVRRHRKAFQKQMTKCESINEDIILARHQQDIRMIRTFVLVVIIFILCWVPYFVLVLFDRDENVSKAVYAFSLGVGHCNSSVNSILYGATNKRFRKGYKMFVLNYCCMCFNKKTSKETEKNLWYISKSSSSYDEDKPATQTSSLSSQEIPIQQKQRL</sequence>
<protein>
    <submittedName>
        <fullName evidence="12">Melatonin receptor type 1B</fullName>
    </submittedName>
</protein>
<feature type="transmembrane region" description="Helical" evidence="10">
    <location>
        <begin position="93"/>
        <end position="111"/>
    </location>
</feature>
<evidence type="ECO:0000256" key="8">
    <source>
        <dbReference type="ARBA" id="ARBA00023224"/>
    </source>
</evidence>
<evidence type="ECO:0000256" key="9">
    <source>
        <dbReference type="SAM" id="MobiDB-lite"/>
    </source>
</evidence>
<evidence type="ECO:0000259" key="11">
    <source>
        <dbReference type="PROSITE" id="PS50262"/>
    </source>
</evidence>
<feature type="compositionally biased region" description="Polar residues" evidence="9">
    <location>
        <begin position="194"/>
        <end position="213"/>
    </location>
</feature>
<gene>
    <name evidence="12" type="ORF">MGAL_10B013083</name>
</gene>
<keyword evidence="2" id="KW-1003">Cell membrane</keyword>
<reference evidence="12" key="1">
    <citation type="submission" date="2018-11" db="EMBL/GenBank/DDBJ databases">
        <authorList>
            <person name="Alioto T."/>
            <person name="Alioto T."/>
        </authorList>
    </citation>
    <scope>NUCLEOTIDE SEQUENCE</scope>
</reference>
<evidence type="ECO:0000256" key="4">
    <source>
        <dbReference type="ARBA" id="ARBA00022989"/>
    </source>
</evidence>
<proteinExistence type="predicted"/>
<dbReference type="EMBL" id="UYJE01004907">
    <property type="protein sequence ID" value="VDI32427.1"/>
    <property type="molecule type" value="Genomic_DNA"/>
</dbReference>
<dbReference type="PROSITE" id="PS50262">
    <property type="entry name" value="G_PROTEIN_RECEP_F1_2"/>
    <property type="match status" value="1"/>
</dbReference>
<organism evidence="12 13">
    <name type="scientific">Mytilus galloprovincialis</name>
    <name type="common">Mediterranean mussel</name>
    <dbReference type="NCBI Taxonomy" id="29158"/>
    <lineage>
        <taxon>Eukaryota</taxon>
        <taxon>Metazoa</taxon>
        <taxon>Spiralia</taxon>
        <taxon>Lophotrochozoa</taxon>
        <taxon>Mollusca</taxon>
        <taxon>Bivalvia</taxon>
        <taxon>Autobranchia</taxon>
        <taxon>Pteriomorphia</taxon>
        <taxon>Mytilida</taxon>
        <taxon>Mytiloidea</taxon>
        <taxon>Mytilidae</taxon>
        <taxon>Mytilinae</taxon>
        <taxon>Mytilus</taxon>
    </lineage>
</organism>
<keyword evidence="13" id="KW-1185">Reference proteome</keyword>
<dbReference type="InterPro" id="IPR017452">
    <property type="entry name" value="GPCR_Rhodpsn_7TM"/>
</dbReference>
<dbReference type="GO" id="GO:0005886">
    <property type="term" value="C:plasma membrane"/>
    <property type="evidence" value="ECO:0007669"/>
    <property type="project" value="UniProtKB-SubCell"/>
</dbReference>